<keyword evidence="7" id="KW-0812">Transmembrane</keyword>
<evidence type="ECO:0000256" key="1">
    <source>
        <dbReference type="ARBA" id="ARBA00022670"/>
    </source>
</evidence>
<evidence type="ECO:0000256" key="6">
    <source>
        <dbReference type="RuleBase" id="RU003983"/>
    </source>
</evidence>
<evidence type="ECO:0000256" key="4">
    <source>
        <dbReference type="ARBA" id="ARBA00022833"/>
    </source>
</evidence>
<dbReference type="CDD" id="cd07326">
    <property type="entry name" value="M56_BlaR1_MecR1_like"/>
    <property type="match status" value="1"/>
</dbReference>
<dbReference type="PANTHER" id="PTHR34978">
    <property type="entry name" value="POSSIBLE SENSOR-TRANSDUCER PROTEIN BLAR"/>
    <property type="match status" value="1"/>
</dbReference>
<dbReference type="PANTHER" id="PTHR34978:SF3">
    <property type="entry name" value="SLR0241 PROTEIN"/>
    <property type="match status" value="1"/>
</dbReference>
<evidence type="ECO:0000256" key="2">
    <source>
        <dbReference type="ARBA" id="ARBA00022723"/>
    </source>
</evidence>
<dbReference type="AlphaFoldDB" id="A0A6I4WC47"/>
<dbReference type="Gene3D" id="3.30.2010.10">
    <property type="entry name" value="Metalloproteases ('zincins'), catalytic domain"/>
    <property type="match status" value="1"/>
</dbReference>
<feature type="transmembrane region" description="Helical" evidence="7">
    <location>
        <begin position="270"/>
        <end position="288"/>
    </location>
</feature>
<dbReference type="Pfam" id="PF01435">
    <property type="entry name" value="Peptidase_M48"/>
    <property type="match status" value="1"/>
</dbReference>
<evidence type="ECO:0000313" key="10">
    <source>
        <dbReference type="Proteomes" id="UP000431901"/>
    </source>
</evidence>
<dbReference type="InterPro" id="IPR001915">
    <property type="entry name" value="Peptidase_M48"/>
</dbReference>
<dbReference type="GO" id="GO:0004222">
    <property type="term" value="F:metalloendopeptidase activity"/>
    <property type="evidence" value="ECO:0007669"/>
    <property type="project" value="InterPro"/>
</dbReference>
<comment type="cofactor">
    <cofactor evidence="6">
        <name>Zn(2+)</name>
        <dbReference type="ChEBI" id="CHEBI:29105"/>
    </cofactor>
    <text evidence="6">Binds 1 zinc ion per subunit.</text>
</comment>
<evidence type="ECO:0000256" key="5">
    <source>
        <dbReference type="ARBA" id="ARBA00023049"/>
    </source>
</evidence>
<comment type="caution">
    <text evidence="9">The sequence shown here is derived from an EMBL/GenBank/DDBJ whole genome shotgun (WGS) entry which is preliminary data.</text>
</comment>
<accession>A0A6I4WC47</accession>
<organism evidence="9 10">
    <name type="scientific">Actinomadura rayongensis</name>
    <dbReference type="NCBI Taxonomy" id="1429076"/>
    <lineage>
        <taxon>Bacteria</taxon>
        <taxon>Bacillati</taxon>
        <taxon>Actinomycetota</taxon>
        <taxon>Actinomycetes</taxon>
        <taxon>Streptosporangiales</taxon>
        <taxon>Thermomonosporaceae</taxon>
        <taxon>Actinomadura</taxon>
    </lineage>
</organism>
<evidence type="ECO:0000313" key="9">
    <source>
        <dbReference type="EMBL" id="MXQ65855.1"/>
    </source>
</evidence>
<feature type="domain" description="Peptidase M48" evidence="8">
    <location>
        <begin position="117"/>
        <end position="184"/>
    </location>
</feature>
<dbReference type="OrthoDB" id="3541294at2"/>
<keyword evidence="5 6" id="KW-0482">Metalloprotease</keyword>
<feature type="transmembrane region" description="Helical" evidence="7">
    <location>
        <begin position="30"/>
        <end position="55"/>
    </location>
</feature>
<sequence length="304" mass="32160">MDLEDVFPFVLPLLAAAPGVRLIERLPPRSAVWTTTALTTVLSLTGLAGLGLIAADGALRFHAVEVLGRLSPTGLDRIDRTGKPVGLAAAVAFGTALAAFVGSALREALSLRTAYRTAARTPGSREVVVVGDAEARAFTLPGRPGRIFVSTAMLDALDERQAQALLAHERGHLHDRHHLFRAWVRVLAAANPLLRPLRRSLQYSLERWADERAAVAVGDRRTVAHAIAKAALAVPRSPGRCGLAFVTLRRGSAVPRRVAALLAPPPRPHFGIVLVAAVCSGSAVFAVLNGAAGLHHILEAARAR</sequence>
<dbReference type="GO" id="GO:0006508">
    <property type="term" value="P:proteolysis"/>
    <property type="evidence" value="ECO:0007669"/>
    <property type="project" value="UniProtKB-KW"/>
</dbReference>
<comment type="similarity">
    <text evidence="6">Belongs to the peptidase M48 family.</text>
</comment>
<keyword evidence="7" id="KW-1133">Transmembrane helix</keyword>
<reference evidence="9 10" key="1">
    <citation type="submission" date="2019-12" db="EMBL/GenBank/DDBJ databases">
        <title>Nocardia macrotermitis sp. nov. and Nocardia aurantia sp. nov., isolated from the gut of the fungus growing-termite Macrotermes natalensis.</title>
        <authorList>
            <person name="Christine B."/>
            <person name="Rene B."/>
        </authorList>
    </citation>
    <scope>NUCLEOTIDE SEQUENCE [LARGE SCALE GENOMIC DNA]</scope>
    <source>
        <strain evidence="9 10">DSM 102126</strain>
    </source>
</reference>
<keyword evidence="4 6" id="KW-0862">Zinc</keyword>
<dbReference type="InterPro" id="IPR052173">
    <property type="entry name" value="Beta-lactam_resp_regulator"/>
</dbReference>
<keyword evidence="2" id="KW-0479">Metal-binding</keyword>
<dbReference type="GO" id="GO:0046872">
    <property type="term" value="F:metal ion binding"/>
    <property type="evidence" value="ECO:0007669"/>
    <property type="project" value="UniProtKB-KW"/>
</dbReference>
<dbReference type="Proteomes" id="UP000431901">
    <property type="component" value="Unassembled WGS sequence"/>
</dbReference>
<feature type="transmembrane region" description="Helical" evidence="7">
    <location>
        <begin position="85"/>
        <end position="105"/>
    </location>
</feature>
<protein>
    <submittedName>
        <fullName evidence="9">M48 family metalloprotease</fullName>
    </submittedName>
</protein>
<evidence type="ECO:0000259" key="8">
    <source>
        <dbReference type="Pfam" id="PF01435"/>
    </source>
</evidence>
<name>A0A6I4WC47_9ACTN</name>
<keyword evidence="7" id="KW-0472">Membrane</keyword>
<evidence type="ECO:0000256" key="7">
    <source>
        <dbReference type="SAM" id="Phobius"/>
    </source>
</evidence>
<keyword evidence="1 6" id="KW-0645">Protease</keyword>
<gene>
    <name evidence="9" type="ORF">GQ466_17680</name>
</gene>
<proteinExistence type="inferred from homology"/>
<keyword evidence="10" id="KW-1185">Reference proteome</keyword>
<dbReference type="EMBL" id="WUTW01000003">
    <property type="protein sequence ID" value="MXQ65855.1"/>
    <property type="molecule type" value="Genomic_DNA"/>
</dbReference>
<keyword evidence="3 6" id="KW-0378">Hydrolase</keyword>
<evidence type="ECO:0000256" key="3">
    <source>
        <dbReference type="ARBA" id="ARBA00022801"/>
    </source>
</evidence>